<feature type="domain" description="Response regulatory" evidence="8">
    <location>
        <begin position="5"/>
        <end position="122"/>
    </location>
</feature>
<reference evidence="10 11" key="1">
    <citation type="submission" date="2016-11" db="EMBL/GenBank/DDBJ databases">
        <authorList>
            <person name="Jaros S."/>
            <person name="Januszkiewicz K."/>
            <person name="Wedrychowicz H."/>
        </authorList>
    </citation>
    <scope>NUCLEOTIDE SEQUENCE [LARGE SCALE GENOMIC DNA]</scope>
    <source>
        <strain evidence="10 11">HD4</strain>
    </source>
</reference>
<keyword evidence="2 6" id="KW-0145">Chemotaxis</keyword>
<dbReference type="GO" id="GO:0008984">
    <property type="term" value="F:protein-glutamate methylesterase activity"/>
    <property type="evidence" value="ECO:0007669"/>
    <property type="project" value="UniProtKB-EC"/>
</dbReference>
<dbReference type="EMBL" id="FRBC01000001">
    <property type="protein sequence ID" value="SHK26036.1"/>
    <property type="molecule type" value="Genomic_DNA"/>
</dbReference>
<dbReference type="InterPro" id="IPR008248">
    <property type="entry name" value="CheB-like"/>
</dbReference>
<organism evidence="10 11">
    <name type="scientific">Selenomonas ruminantium</name>
    <dbReference type="NCBI Taxonomy" id="971"/>
    <lineage>
        <taxon>Bacteria</taxon>
        <taxon>Bacillati</taxon>
        <taxon>Bacillota</taxon>
        <taxon>Negativicutes</taxon>
        <taxon>Selenomonadales</taxon>
        <taxon>Selenomonadaceae</taxon>
        <taxon>Selenomonas</taxon>
    </lineage>
</organism>
<comment type="caution">
    <text evidence="7">Lacks conserved residue(s) required for the propagation of feature annotation.</text>
</comment>
<evidence type="ECO:0000259" key="8">
    <source>
        <dbReference type="PROSITE" id="PS50110"/>
    </source>
</evidence>
<feature type="active site" evidence="6">
    <location>
        <position position="317"/>
    </location>
</feature>
<dbReference type="SUPFAM" id="SSF52738">
    <property type="entry name" value="Methylesterase CheB, C-terminal domain"/>
    <property type="match status" value="1"/>
</dbReference>
<evidence type="ECO:0000256" key="6">
    <source>
        <dbReference type="PROSITE-ProRule" id="PRU00050"/>
    </source>
</evidence>
<feature type="domain" description="CheB-type methylesterase" evidence="9">
    <location>
        <begin position="182"/>
        <end position="373"/>
    </location>
</feature>
<dbReference type="PROSITE" id="PS50110">
    <property type="entry name" value="RESPONSE_REGULATORY"/>
    <property type="match status" value="1"/>
</dbReference>
<evidence type="ECO:0000256" key="7">
    <source>
        <dbReference type="PROSITE-ProRule" id="PRU00169"/>
    </source>
</evidence>
<dbReference type="AlphaFoldDB" id="A0A1M6R0X6"/>
<evidence type="ECO:0000313" key="10">
    <source>
        <dbReference type="EMBL" id="SHK26036.1"/>
    </source>
</evidence>
<dbReference type="InterPro" id="IPR011006">
    <property type="entry name" value="CheY-like_superfamily"/>
</dbReference>
<name>A0A1M6R0X6_SELRU</name>
<feature type="active site" evidence="6">
    <location>
        <position position="221"/>
    </location>
</feature>
<protein>
    <recommendedName>
        <fullName evidence="4">protein-glutamate methylesterase</fullName>
        <ecNumber evidence="4">3.1.1.61</ecNumber>
    </recommendedName>
</protein>
<feature type="active site" evidence="6">
    <location>
        <position position="195"/>
    </location>
</feature>
<keyword evidence="3 6" id="KW-0378">Hydrolase</keyword>
<dbReference type="GO" id="GO:0000156">
    <property type="term" value="F:phosphorelay response regulator activity"/>
    <property type="evidence" value="ECO:0007669"/>
    <property type="project" value="InterPro"/>
</dbReference>
<dbReference type="Proteomes" id="UP000184263">
    <property type="component" value="Unassembled WGS sequence"/>
</dbReference>
<sequence length="373" mass="39815">MRNLRVFAIDNSITFQNTLVQELNTRLPAGSLVEHAAQPVEALNKMAVFKPNIIVLNFALGSLLVNQEKFLPLLAKKYSEVPIITYGILESGEKAAKILGASHYLKKPSVGQPMEPFLDNLMRTLLVSQTKDSAPTTAWSHGDIGGGAVVTKEIWRASKPVQPPPPPKPALSPIEPMINVPPNAAHIDLIAIGASTGGTEALSAIITRLEPPLPGIVIVQHIPPMFSRLFSERLNTESSLTVKEAVSGDIVLPNHVYIAPGAKHMTLSRMGTRYMLECKPGPPVHSVCPSVDVLFDSVADVAGNHAMGIILTGIGKDGAAGLLKMRNLGSPTIGQDAASSTVYGMPKAAFELGAVQQQLPLLSIPHAIYKIVR</sequence>
<dbReference type="PANTHER" id="PTHR42872">
    <property type="entry name" value="PROTEIN-GLUTAMATE METHYLESTERASE/PROTEIN-GLUTAMINE GLUTAMINASE"/>
    <property type="match status" value="1"/>
</dbReference>
<keyword evidence="1" id="KW-0963">Cytoplasm</keyword>
<dbReference type="InterPro" id="IPR001789">
    <property type="entry name" value="Sig_transdc_resp-reg_receiver"/>
</dbReference>
<evidence type="ECO:0000256" key="4">
    <source>
        <dbReference type="ARBA" id="ARBA00039140"/>
    </source>
</evidence>
<evidence type="ECO:0000256" key="5">
    <source>
        <dbReference type="ARBA" id="ARBA00048267"/>
    </source>
</evidence>
<dbReference type="GO" id="GO:0005737">
    <property type="term" value="C:cytoplasm"/>
    <property type="evidence" value="ECO:0007669"/>
    <property type="project" value="InterPro"/>
</dbReference>
<evidence type="ECO:0000256" key="1">
    <source>
        <dbReference type="ARBA" id="ARBA00022490"/>
    </source>
</evidence>
<accession>A0A1M6R0X6</accession>
<evidence type="ECO:0000256" key="3">
    <source>
        <dbReference type="ARBA" id="ARBA00022801"/>
    </source>
</evidence>
<dbReference type="PROSITE" id="PS50122">
    <property type="entry name" value="CHEB"/>
    <property type="match status" value="1"/>
</dbReference>
<dbReference type="PIRSF" id="PIRSF000876">
    <property type="entry name" value="RR_chemtxs_CheB"/>
    <property type="match status" value="1"/>
</dbReference>
<dbReference type="Gene3D" id="3.40.50.180">
    <property type="entry name" value="Methylesterase CheB, C-terminal domain"/>
    <property type="match status" value="1"/>
</dbReference>
<evidence type="ECO:0000313" key="11">
    <source>
        <dbReference type="Proteomes" id="UP000184263"/>
    </source>
</evidence>
<dbReference type="OrthoDB" id="9793421at2"/>
<dbReference type="InterPro" id="IPR000673">
    <property type="entry name" value="Sig_transdc_resp-reg_Me-estase"/>
</dbReference>
<dbReference type="PANTHER" id="PTHR42872:SF6">
    <property type="entry name" value="PROTEIN-GLUTAMATE METHYLESTERASE_PROTEIN-GLUTAMINE GLUTAMINASE"/>
    <property type="match status" value="1"/>
</dbReference>
<dbReference type="RefSeq" id="WP_073087865.1">
    <property type="nucleotide sequence ID" value="NZ_FRBC01000001.1"/>
</dbReference>
<dbReference type="InterPro" id="IPR035909">
    <property type="entry name" value="CheB_C"/>
</dbReference>
<dbReference type="SUPFAM" id="SSF52172">
    <property type="entry name" value="CheY-like"/>
    <property type="match status" value="1"/>
</dbReference>
<evidence type="ECO:0000259" key="9">
    <source>
        <dbReference type="PROSITE" id="PS50122"/>
    </source>
</evidence>
<dbReference type="EC" id="3.1.1.61" evidence="4"/>
<dbReference type="CDD" id="cd16432">
    <property type="entry name" value="CheB_Rec"/>
    <property type="match status" value="1"/>
</dbReference>
<gene>
    <name evidence="10" type="ORF">SAMN05216582_10190</name>
</gene>
<dbReference type="Pfam" id="PF01339">
    <property type="entry name" value="CheB_methylest"/>
    <property type="match status" value="1"/>
</dbReference>
<comment type="catalytic activity">
    <reaction evidence="5">
        <text>[protein]-L-glutamate 5-O-methyl ester + H2O = L-glutamyl-[protein] + methanol + H(+)</text>
        <dbReference type="Rhea" id="RHEA:23236"/>
        <dbReference type="Rhea" id="RHEA-COMP:10208"/>
        <dbReference type="Rhea" id="RHEA-COMP:10311"/>
        <dbReference type="ChEBI" id="CHEBI:15377"/>
        <dbReference type="ChEBI" id="CHEBI:15378"/>
        <dbReference type="ChEBI" id="CHEBI:17790"/>
        <dbReference type="ChEBI" id="CHEBI:29973"/>
        <dbReference type="ChEBI" id="CHEBI:82795"/>
        <dbReference type="EC" id="3.1.1.61"/>
    </reaction>
</comment>
<proteinExistence type="predicted"/>
<dbReference type="GO" id="GO:0006935">
    <property type="term" value="P:chemotaxis"/>
    <property type="evidence" value="ECO:0007669"/>
    <property type="project" value="UniProtKB-UniRule"/>
</dbReference>
<evidence type="ECO:0000256" key="2">
    <source>
        <dbReference type="ARBA" id="ARBA00022500"/>
    </source>
</evidence>